<comment type="catalytic activity">
    <reaction evidence="9">
        <text>O-acetyl-L-serine + hydrogen sulfide = L-cysteine + acetate</text>
        <dbReference type="Rhea" id="RHEA:14829"/>
        <dbReference type="ChEBI" id="CHEBI:29919"/>
        <dbReference type="ChEBI" id="CHEBI:30089"/>
        <dbReference type="ChEBI" id="CHEBI:35235"/>
        <dbReference type="ChEBI" id="CHEBI:58340"/>
        <dbReference type="EC" id="2.5.1.47"/>
    </reaction>
</comment>
<evidence type="ECO:0000256" key="8">
    <source>
        <dbReference type="ARBA" id="ARBA00023192"/>
    </source>
</evidence>
<dbReference type="RefSeq" id="WP_112297638.1">
    <property type="nucleotide sequence ID" value="NZ_JAKREJ010000009.1"/>
</dbReference>
<dbReference type="InterPro" id="IPR036052">
    <property type="entry name" value="TrpB-like_PALP_sf"/>
</dbReference>
<dbReference type="GO" id="GO:0006535">
    <property type="term" value="P:cysteine biosynthetic process from serine"/>
    <property type="evidence" value="ECO:0007669"/>
    <property type="project" value="InterPro"/>
</dbReference>
<dbReference type="Pfam" id="PF00291">
    <property type="entry name" value="PALP"/>
    <property type="match status" value="1"/>
</dbReference>
<evidence type="ECO:0000256" key="1">
    <source>
        <dbReference type="ARBA" id="ARBA00001933"/>
    </source>
</evidence>
<sequence length="318" mass="34309">MMNAVINHDKSGVLNCIGNTPLIEISGRIVPRDGARIFAKLELSNPTGSMKDRMALAMIEEAEKQGKLRPGDSVIEYSSGSTGTSLAQVCAAKGYPLRIVTSDAFSMEKLNHMKALGAELVLVPSNGSGITKALFTEMIETTRKLSDAPNVYWTDQMNNHDMLVGYRQLGQEIWEQTSGKVTHFVHGVGTCGSLKGISRELRKNNEGISITAVEPSESPVLSGGTPGSHSIEGIGAGFIVHHWDPKLVDDIVNVSTKDAYQMARKLSQEESIFAGPSSGANLQAALTLAKHLTPDDIIVTIFCDSGFKYLSTELYQLI</sequence>
<evidence type="ECO:0000256" key="2">
    <source>
        <dbReference type="ARBA" id="ARBA00004962"/>
    </source>
</evidence>
<name>A0A2X2E9Q4_PSELU</name>
<dbReference type="SUPFAM" id="SSF53686">
    <property type="entry name" value="Tryptophan synthase beta subunit-like PLP-dependent enzymes"/>
    <property type="match status" value="1"/>
</dbReference>
<evidence type="ECO:0000259" key="10">
    <source>
        <dbReference type="Pfam" id="PF00291"/>
    </source>
</evidence>
<dbReference type="FunFam" id="3.40.50.1100:FF:000006">
    <property type="entry name" value="Cysteine synthase"/>
    <property type="match status" value="1"/>
</dbReference>
<dbReference type="EMBL" id="UAUF01000010">
    <property type="protein sequence ID" value="SPZ04869.1"/>
    <property type="molecule type" value="Genomic_DNA"/>
</dbReference>
<evidence type="ECO:0000256" key="5">
    <source>
        <dbReference type="ARBA" id="ARBA00022605"/>
    </source>
</evidence>
<dbReference type="EC" id="2.5.1.47" evidence="4"/>
<gene>
    <name evidence="11" type="primary">cysM_1</name>
    <name evidence="11" type="ORF">NCTC11842_01389</name>
</gene>
<dbReference type="Gene3D" id="3.40.50.1100">
    <property type="match status" value="2"/>
</dbReference>
<keyword evidence="6 11" id="KW-0808">Transferase</keyword>
<feature type="domain" description="Tryptophan synthase beta chain-like PALP" evidence="10">
    <location>
        <begin position="15"/>
        <end position="304"/>
    </location>
</feature>
<keyword evidence="8" id="KW-0198">Cysteine biosynthesis</keyword>
<keyword evidence="7" id="KW-0663">Pyridoxal phosphate</keyword>
<reference evidence="11 12" key="1">
    <citation type="submission" date="2018-06" db="EMBL/GenBank/DDBJ databases">
        <authorList>
            <consortium name="Pathogen Informatics"/>
            <person name="Doyle S."/>
        </authorList>
    </citation>
    <scope>NUCLEOTIDE SEQUENCE [LARGE SCALE GENOMIC DNA]</scope>
    <source>
        <strain evidence="11 12">NCTC11842</strain>
    </source>
</reference>
<evidence type="ECO:0000313" key="11">
    <source>
        <dbReference type="EMBL" id="SPZ04869.1"/>
    </source>
</evidence>
<dbReference type="AlphaFoldDB" id="A0A2X2E9Q4"/>
<dbReference type="PANTHER" id="PTHR10314">
    <property type="entry name" value="CYSTATHIONINE BETA-SYNTHASE"/>
    <property type="match status" value="1"/>
</dbReference>
<accession>A0A2X2E9Q4</accession>
<dbReference type="CDD" id="cd01561">
    <property type="entry name" value="CBS_like"/>
    <property type="match status" value="1"/>
</dbReference>
<keyword evidence="5" id="KW-0028">Amino-acid biosynthesis</keyword>
<evidence type="ECO:0000256" key="7">
    <source>
        <dbReference type="ARBA" id="ARBA00022898"/>
    </source>
</evidence>
<evidence type="ECO:0000256" key="6">
    <source>
        <dbReference type="ARBA" id="ARBA00022679"/>
    </source>
</evidence>
<comment type="similarity">
    <text evidence="3">Belongs to the cysteine synthase/cystathionine beta-synthase family.</text>
</comment>
<evidence type="ECO:0000256" key="4">
    <source>
        <dbReference type="ARBA" id="ARBA00012681"/>
    </source>
</evidence>
<organism evidence="11 12">
    <name type="scientific">Pseudomonas luteola</name>
    <dbReference type="NCBI Taxonomy" id="47886"/>
    <lineage>
        <taxon>Bacteria</taxon>
        <taxon>Pseudomonadati</taxon>
        <taxon>Pseudomonadota</taxon>
        <taxon>Gammaproteobacteria</taxon>
        <taxon>Pseudomonadales</taxon>
        <taxon>Pseudomonadaceae</taxon>
        <taxon>Pseudomonas</taxon>
    </lineage>
</organism>
<protein>
    <recommendedName>
        <fullName evidence="4">cysteine synthase</fullName>
        <ecNumber evidence="4">2.5.1.47</ecNumber>
    </recommendedName>
</protein>
<dbReference type="GO" id="GO:0004124">
    <property type="term" value="F:cysteine synthase activity"/>
    <property type="evidence" value="ECO:0007669"/>
    <property type="project" value="UniProtKB-EC"/>
</dbReference>
<dbReference type="PROSITE" id="PS00901">
    <property type="entry name" value="CYS_SYNTHASE"/>
    <property type="match status" value="1"/>
</dbReference>
<dbReference type="InterPro" id="IPR050214">
    <property type="entry name" value="Cys_Synth/Cystath_Beta-Synth"/>
</dbReference>
<dbReference type="InterPro" id="IPR001926">
    <property type="entry name" value="TrpB-like_PALP"/>
</dbReference>
<comment type="pathway">
    <text evidence="2">Amino-acid biosynthesis; L-cysteine biosynthesis; L-cysteine from L-serine: step 2/2.</text>
</comment>
<dbReference type="Proteomes" id="UP000250443">
    <property type="component" value="Unassembled WGS sequence"/>
</dbReference>
<evidence type="ECO:0000313" key="12">
    <source>
        <dbReference type="Proteomes" id="UP000250443"/>
    </source>
</evidence>
<evidence type="ECO:0000256" key="9">
    <source>
        <dbReference type="ARBA" id="ARBA00047931"/>
    </source>
</evidence>
<proteinExistence type="inferred from homology"/>
<dbReference type="InterPro" id="IPR001216">
    <property type="entry name" value="P-phosphate_BS"/>
</dbReference>
<comment type="cofactor">
    <cofactor evidence="1">
        <name>pyridoxal 5'-phosphate</name>
        <dbReference type="ChEBI" id="CHEBI:597326"/>
    </cofactor>
</comment>
<evidence type="ECO:0000256" key="3">
    <source>
        <dbReference type="ARBA" id="ARBA00007103"/>
    </source>
</evidence>